<dbReference type="InterPro" id="IPR032828">
    <property type="entry name" value="PolyA_RNA-bd"/>
</dbReference>
<dbReference type="GO" id="GO:0008033">
    <property type="term" value="P:tRNA processing"/>
    <property type="evidence" value="ECO:0007669"/>
    <property type="project" value="UniProtKB-KW"/>
</dbReference>
<keyword evidence="13" id="KW-1185">Reference proteome</keyword>
<feature type="domain" description="tRNA nucleotidyltransferase/poly(A) polymerase RNA and SrmB- binding" evidence="11">
    <location>
        <begin position="171"/>
        <end position="222"/>
    </location>
</feature>
<dbReference type="PANTHER" id="PTHR46173:SF1">
    <property type="entry name" value="CCA TRNA NUCLEOTIDYLTRANSFERASE 1, MITOCHONDRIAL"/>
    <property type="match status" value="1"/>
</dbReference>
<dbReference type="GO" id="GO:0000049">
    <property type="term" value="F:tRNA binding"/>
    <property type="evidence" value="ECO:0007669"/>
    <property type="project" value="TreeGrafter"/>
</dbReference>
<keyword evidence="5" id="KW-0479">Metal-binding</keyword>
<keyword evidence="3" id="KW-0819">tRNA processing</keyword>
<organism evidence="12 13">
    <name type="scientific">Megasphaera micronuciformis F0359</name>
    <dbReference type="NCBI Taxonomy" id="706434"/>
    <lineage>
        <taxon>Bacteria</taxon>
        <taxon>Bacillati</taxon>
        <taxon>Bacillota</taxon>
        <taxon>Negativicutes</taxon>
        <taxon>Veillonellales</taxon>
        <taxon>Veillonellaceae</taxon>
        <taxon>Megasphaera</taxon>
    </lineage>
</organism>
<dbReference type="CDD" id="cd00077">
    <property type="entry name" value="HDc"/>
    <property type="match status" value="1"/>
</dbReference>
<evidence type="ECO:0000256" key="1">
    <source>
        <dbReference type="ARBA" id="ARBA00001946"/>
    </source>
</evidence>
<keyword evidence="7" id="KW-0460">Magnesium</keyword>
<dbReference type="GO" id="GO:0000166">
    <property type="term" value="F:nucleotide binding"/>
    <property type="evidence" value="ECO:0007669"/>
    <property type="project" value="UniProtKB-KW"/>
</dbReference>
<dbReference type="Gene3D" id="3.30.460.10">
    <property type="entry name" value="Beta Polymerase, domain 2"/>
    <property type="match status" value="1"/>
</dbReference>
<dbReference type="Pfam" id="PF01743">
    <property type="entry name" value="PolyA_pol"/>
    <property type="match status" value="1"/>
</dbReference>
<evidence type="ECO:0000259" key="9">
    <source>
        <dbReference type="Pfam" id="PF01743"/>
    </source>
</evidence>
<reference evidence="12 13" key="1">
    <citation type="submission" date="2010-08" db="EMBL/GenBank/DDBJ databases">
        <authorList>
            <person name="Weinstock G."/>
            <person name="Sodergren E."/>
            <person name="Clifton S."/>
            <person name="Fulton L."/>
            <person name="Fulton B."/>
            <person name="Courtney L."/>
            <person name="Fronick C."/>
            <person name="Harrison M."/>
            <person name="Strong C."/>
            <person name="Farmer C."/>
            <person name="Delahaunty K."/>
            <person name="Markovic C."/>
            <person name="Hall O."/>
            <person name="Minx P."/>
            <person name="Tomlinson C."/>
            <person name="Mitreva M."/>
            <person name="Hou S."/>
            <person name="Chen J."/>
            <person name="Wollam A."/>
            <person name="Pepin K.H."/>
            <person name="Johnson M."/>
            <person name="Bhonagiri V."/>
            <person name="Zhang X."/>
            <person name="Suruliraj S."/>
            <person name="Warren W."/>
            <person name="Chinwalla A."/>
            <person name="Mardis E.R."/>
            <person name="Wilson R.K."/>
        </authorList>
    </citation>
    <scope>NUCLEOTIDE SEQUENCE [LARGE SCALE GENOMIC DNA]</scope>
    <source>
        <strain evidence="12 13">F0359</strain>
    </source>
</reference>
<dbReference type="InterPro" id="IPR002646">
    <property type="entry name" value="PolA_pol_head_dom"/>
</dbReference>
<accession>E2ZBV1</accession>
<evidence type="ECO:0000256" key="2">
    <source>
        <dbReference type="ARBA" id="ARBA00022679"/>
    </source>
</evidence>
<dbReference type="InterPro" id="IPR006674">
    <property type="entry name" value="HD_domain"/>
</dbReference>
<dbReference type="InterPro" id="IPR003607">
    <property type="entry name" value="HD/PDEase_dom"/>
</dbReference>
<dbReference type="GO" id="GO:0046872">
    <property type="term" value="F:metal ion binding"/>
    <property type="evidence" value="ECO:0007669"/>
    <property type="project" value="UniProtKB-KW"/>
</dbReference>
<dbReference type="InterPro" id="IPR050264">
    <property type="entry name" value="Bact_CCA-adding_enz_type3_sf"/>
</dbReference>
<gene>
    <name evidence="12" type="ORF">HMPREF9429_00933</name>
</gene>
<feature type="domain" description="HD" evidence="10">
    <location>
        <begin position="276"/>
        <end position="354"/>
    </location>
</feature>
<evidence type="ECO:0000259" key="10">
    <source>
        <dbReference type="Pfam" id="PF01966"/>
    </source>
</evidence>
<dbReference type="EMBL" id="AECS01000036">
    <property type="protein sequence ID" value="EFQ04329.1"/>
    <property type="molecule type" value="Genomic_DNA"/>
</dbReference>
<dbReference type="InterPro" id="IPR043519">
    <property type="entry name" value="NT_sf"/>
</dbReference>
<evidence type="ECO:0000313" key="13">
    <source>
        <dbReference type="Proteomes" id="UP000003195"/>
    </source>
</evidence>
<keyword evidence="4" id="KW-0548">Nucleotidyltransferase</keyword>
<dbReference type="Gene3D" id="1.10.3090.10">
    <property type="entry name" value="cca-adding enzyme, domain 2"/>
    <property type="match status" value="1"/>
</dbReference>
<dbReference type="Pfam" id="PF01966">
    <property type="entry name" value="HD"/>
    <property type="match status" value="1"/>
</dbReference>
<comment type="similarity">
    <text evidence="8">Belongs to the tRNA nucleotidyltransferase/poly(A) polymerase family.</text>
</comment>
<dbReference type="Proteomes" id="UP000003195">
    <property type="component" value="Unassembled WGS sequence"/>
</dbReference>
<dbReference type="SUPFAM" id="SSF81301">
    <property type="entry name" value="Nucleotidyltransferase"/>
    <property type="match status" value="1"/>
</dbReference>
<dbReference type="SUPFAM" id="SSF81891">
    <property type="entry name" value="Poly A polymerase C-terminal region-like"/>
    <property type="match status" value="1"/>
</dbReference>
<dbReference type="PANTHER" id="PTHR46173">
    <property type="entry name" value="CCA TRNA NUCLEOTIDYLTRANSFERASE 1, MITOCHONDRIAL"/>
    <property type="match status" value="1"/>
</dbReference>
<evidence type="ECO:0000256" key="5">
    <source>
        <dbReference type="ARBA" id="ARBA00022723"/>
    </source>
</evidence>
<sequence length="477" mass="54035">MTEAVYTILSGLNRAGYEAYIVGGAVRDKLMHKEPHDYDITTSARPEEIVATARKEGWQCIESVGRSFGVSLILIGGQTYEVATFRDESYGEDSHRPEKIWYAQTLQEDVKRRDFTVNALAQDKEGRIYDYVGGVKDISKKTLRAVGDASVRFQEDALRLFRLCRFAGKLDFTVHKETQRAMPTAFERVKGLSAERVVAEIERLLVTPAAYKGLDILVRSGLGNMTCRRRENGRYTDVPILPECTHLQYTPQSYPYHVFDAWVHTLAVIAHTPPDLTLRYAALFHDVAKGLEGVRGTKDGRYTDYGHERVGADMTAAVLRRWQCNEKLINRVVWLVKTHMQYHALSASPEANVRRWLRREGTRGDFSRNTDLAEAVRQATVLSVADAKGCRPDSDTTGIESFGEYVQLLVQTLPITTKDLNYPPELPKLCGSYTGDCLRVLLKRVQDGALENDSAVLYEASRRWLKRQLQIREEEHG</sequence>
<dbReference type="STRING" id="706434.HMPREF9429_00933"/>
<name>E2ZBV1_9FIRM</name>
<protein>
    <submittedName>
        <fullName evidence="12">tRNA nucleotidyltransferase/poly(A) polymerase family protein</fullName>
    </submittedName>
</protein>
<evidence type="ECO:0000256" key="3">
    <source>
        <dbReference type="ARBA" id="ARBA00022694"/>
    </source>
</evidence>
<feature type="domain" description="Poly A polymerase head" evidence="9">
    <location>
        <begin position="19"/>
        <end position="144"/>
    </location>
</feature>
<keyword evidence="8" id="KW-0694">RNA-binding</keyword>
<keyword evidence="2 8" id="KW-0808">Transferase</keyword>
<dbReference type="OrthoDB" id="9805698at2"/>
<evidence type="ECO:0000313" key="12">
    <source>
        <dbReference type="EMBL" id="EFQ04329.1"/>
    </source>
</evidence>
<dbReference type="RefSeq" id="WP_006941962.1">
    <property type="nucleotide sequence ID" value="NZ_GL538208.1"/>
</dbReference>
<dbReference type="GO" id="GO:0016779">
    <property type="term" value="F:nucleotidyltransferase activity"/>
    <property type="evidence" value="ECO:0007669"/>
    <property type="project" value="UniProtKB-KW"/>
</dbReference>
<dbReference type="CDD" id="cd05398">
    <property type="entry name" value="NT_ClassII-CCAase"/>
    <property type="match status" value="1"/>
</dbReference>
<evidence type="ECO:0000256" key="7">
    <source>
        <dbReference type="ARBA" id="ARBA00022842"/>
    </source>
</evidence>
<evidence type="ECO:0000256" key="6">
    <source>
        <dbReference type="ARBA" id="ARBA00022741"/>
    </source>
</evidence>
<comment type="cofactor">
    <cofactor evidence="1">
        <name>Mg(2+)</name>
        <dbReference type="ChEBI" id="CHEBI:18420"/>
    </cofactor>
</comment>
<dbReference type="HOGENOM" id="CLU_015961_3_1_9"/>
<comment type="caution">
    <text evidence="12">The sequence shown here is derived from an EMBL/GenBank/DDBJ whole genome shotgun (WGS) entry which is preliminary data.</text>
</comment>
<dbReference type="Pfam" id="PF12627">
    <property type="entry name" value="PolyA_pol_RNAbd"/>
    <property type="match status" value="1"/>
</dbReference>
<proteinExistence type="inferred from homology"/>
<dbReference type="AlphaFoldDB" id="E2ZBV1"/>
<dbReference type="eggNOG" id="COG0617">
    <property type="taxonomic scope" value="Bacteria"/>
</dbReference>
<evidence type="ECO:0000256" key="4">
    <source>
        <dbReference type="ARBA" id="ARBA00022695"/>
    </source>
</evidence>
<evidence type="ECO:0000256" key="8">
    <source>
        <dbReference type="RuleBase" id="RU003953"/>
    </source>
</evidence>
<evidence type="ECO:0000259" key="11">
    <source>
        <dbReference type="Pfam" id="PF12627"/>
    </source>
</evidence>
<keyword evidence="6" id="KW-0547">Nucleotide-binding</keyword>